<accession>A0A6C0KDD4</accession>
<reference evidence="1" key="1">
    <citation type="journal article" date="2020" name="Nature">
        <title>Giant virus diversity and host interactions through global metagenomics.</title>
        <authorList>
            <person name="Schulz F."/>
            <person name="Roux S."/>
            <person name="Paez-Espino D."/>
            <person name="Jungbluth S."/>
            <person name="Walsh D.A."/>
            <person name="Denef V.J."/>
            <person name="McMahon K.D."/>
            <person name="Konstantinidis K.T."/>
            <person name="Eloe-Fadrosh E.A."/>
            <person name="Kyrpides N.C."/>
            <person name="Woyke T."/>
        </authorList>
    </citation>
    <scope>NUCLEOTIDE SEQUENCE</scope>
    <source>
        <strain evidence="1">GVMAG-S-1102113-126</strain>
    </source>
</reference>
<evidence type="ECO:0000313" key="1">
    <source>
        <dbReference type="EMBL" id="QHU14740.1"/>
    </source>
</evidence>
<proteinExistence type="predicted"/>
<dbReference type="EMBL" id="MN740846">
    <property type="protein sequence ID" value="QHU14740.1"/>
    <property type="molecule type" value="Genomic_DNA"/>
</dbReference>
<protein>
    <submittedName>
        <fullName evidence="1">Uncharacterized protein</fullName>
    </submittedName>
</protein>
<sequence length="224" mass="25354">MASLPLTEQVKKKILRHRAQFTHVLSSQLAMCASKAAHFRNSQKFRNWITKNIFQEYGPKLMWYHKLTSGEGAKILKAFYGTKSSCDISDFTEHVKRLGLVFDLFGQDTRGTITVVKEWFENKGVSIPGAYFLQAAVLYAQLSFMGHRVNEMGYGSHNIIATATAKRAIDNRRAVETARKKASEKIHQSNLTAEVAETKPAESDVDTQARNALANLKIDWDEEW</sequence>
<name>A0A6C0KDD4_9ZZZZ</name>
<organism evidence="1">
    <name type="scientific">viral metagenome</name>
    <dbReference type="NCBI Taxonomy" id="1070528"/>
    <lineage>
        <taxon>unclassified sequences</taxon>
        <taxon>metagenomes</taxon>
        <taxon>organismal metagenomes</taxon>
    </lineage>
</organism>
<dbReference type="AlphaFoldDB" id="A0A6C0KDD4"/>